<gene>
    <name evidence="1" type="ORF">CTM90_11650</name>
</gene>
<dbReference type="Proteomes" id="UP000241404">
    <property type="component" value="Unassembled WGS sequence"/>
</dbReference>
<dbReference type="Gene3D" id="1.10.238.160">
    <property type="match status" value="1"/>
</dbReference>
<dbReference type="PANTHER" id="PTHR36154:SF1">
    <property type="entry name" value="DNA-BINDING TRANSCRIPTIONAL ACTIVATOR ALPA"/>
    <property type="match status" value="1"/>
</dbReference>
<organism evidence="1 2">
    <name type="scientific">Photobacterium damselae</name>
    <dbReference type="NCBI Taxonomy" id="38293"/>
    <lineage>
        <taxon>Bacteria</taxon>
        <taxon>Pseudomonadati</taxon>
        <taxon>Pseudomonadota</taxon>
        <taxon>Gammaproteobacteria</taxon>
        <taxon>Vibrionales</taxon>
        <taxon>Vibrionaceae</taxon>
        <taxon>Photobacterium</taxon>
    </lineage>
</organism>
<dbReference type="InterPro" id="IPR052931">
    <property type="entry name" value="Prophage_regulatory_activator"/>
</dbReference>
<dbReference type="EMBL" id="PYMM01000006">
    <property type="protein sequence ID" value="PSU16727.1"/>
    <property type="molecule type" value="Genomic_DNA"/>
</dbReference>
<evidence type="ECO:0000313" key="2">
    <source>
        <dbReference type="Proteomes" id="UP000241404"/>
    </source>
</evidence>
<evidence type="ECO:0000313" key="1">
    <source>
        <dbReference type="EMBL" id="PSU16727.1"/>
    </source>
</evidence>
<proteinExistence type="predicted"/>
<dbReference type="InterPro" id="IPR010260">
    <property type="entry name" value="AlpA"/>
</dbReference>
<reference evidence="1 2" key="1">
    <citation type="submission" date="2018-03" db="EMBL/GenBank/DDBJ databases">
        <title>Whole genome sequencing of Histamine producing bacteria.</title>
        <authorList>
            <person name="Butler K."/>
        </authorList>
    </citation>
    <scope>NUCLEOTIDE SEQUENCE [LARGE SCALE GENOMIC DNA]</scope>
    <source>
        <strain evidence="1 2">BT-6</strain>
    </source>
</reference>
<name>A0ABD6X2S1_PHODM</name>
<dbReference type="RefSeq" id="WP_065172208.1">
    <property type="nucleotide sequence ID" value="NZ_CP035780.1"/>
</dbReference>
<accession>A0ABD6X2S1</accession>
<protein>
    <submittedName>
        <fullName evidence="1">AlpA family transcriptional regulator</fullName>
    </submittedName>
</protein>
<dbReference type="AlphaFoldDB" id="A0ABD6X2S1"/>
<dbReference type="PANTHER" id="PTHR36154">
    <property type="entry name" value="DNA-BINDING TRANSCRIPTIONAL ACTIVATOR ALPA"/>
    <property type="match status" value="1"/>
</dbReference>
<sequence length="84" mass="9245">MRTPQQTSIIIRLPAVLKTVGISRATLYKQIQAGLFPRPINLGARSVGWVADEVDALINARIQGVDNEGIEQLILSIHKARNDN</sequence>
<dbReference type="Pfam" id="PF05930">
    <property type="entry name" value="Phage_AlpA"/>
    <property type="match status" value="1"/>
</dbReference>
<comment type="caution">
    <text evidence="1">The sequence shown here is derived from an EMBL/GenBank/DDBJ whole genome shotgun (WGS) entry which is preliminary data.</text>
</comment>